<sequence>MRKKEAIATCPHCHKNTDKVHQSYQYIVRDIPLSSWDVFLNVNRRQFRC</sequence>
<dbReference type="AlphaFoldDB" id="A0A552L9X6"/>
<reference evidence="2 3" key="1">
    <citation type="submission" date="2019-01" db="EMBL/GenBank/DDBJ databases">
        <title>Coherence of Microcystis species and biogeography revealed through population genomics.</title>
        <authorList>
            <person name="Perez-Carrascal O.M."/>
            <person name="Terrat Y."/>
            <person name="Giani A."/>
            <person name="Fortin N."/>
            <person name="Tromas N."/>
            <person name="Shapiro B.J."/>
        </authorList>
    </citation>
    <scope>NUCLEOTIDE SEQUENCE [LARGE SCALE GENOMIC DNA]</scope>
    <source>
        <strain evidence="2">Mf_WU_F_19750830_S460</strain>
    </source>
</reference>
<gene>
    <name evidence="2" type="ORF">EWV40_19415</name>
</gene>
<dbReference type="EMBL" id="SFAN01000173">
    <property type="protein sequence ID" value="TRV17013.1"/>
    <property type="molecule type" value="Genomic_DNA"/>
</dbReference>
<evidence type="ECO:0000313" key="3">
    <source>
        <dbReference type="Proteomes" id="UP000320730"/>
    </source>
</evidence>
<organism evidence="2 3">
    <name type="scientific">Microcystis flos-aquae Mf_WU_F_19750830_S460</name>
    <dbReference type="NCBI Taxonomy" id="2486237"/>
    <lineage>
        <taxon>Bacteria</taxon>
        <taxon>Bacillati</taxon>
        <taxon>Cyanobacteriota</taxon>
        <taxon>Cyanophyceae</taxon>
        <taxon>Oscillatoriophycideae</taxon>
        <taxon>Chroococcales</taxon>
        <taxon>Microcystaceae</taxon>
        <taxon>Microcystis</taxon>
    </lineage>
</organism>
<proteinExistence type="predicted"/>
<evidence type="ECO:0000313" key="2">
    <source>
        <dbReference type="EMBL" id="TRV17013.1"/>
    </source>
</evidence>
<accession>A0A552L9X6</accession>
<comment type="caution">
    <text evidence="2">The sequence shown here is derived from an EMBL/GenBank/DDBJ whole genome shotgun (WGS) entry which is preliminary data.</text>
</comment>
<name>A0A552L9X6_9CHRO</name>
<dbReference type="Proteomes" id="UP000320730">
    <property type="component" value="Unassembled WGS sequence"/>
</dbReference>
<dbReference type="Pfam" id="PF14690">
    <property type="entry name" value="Zn_ribbon_ISL3"/>
    <property type="match status" value="1"/>
</dbReference>
<dbReference type="InterPro" id="IPR029261">
    <property type="entry name" value="Transposase_Znf"/>
</dbReference>
<evidence type="ECO:0000259" key="1">
    <source>
        <dbReference type="Pfam" id="PF14690"/>
    </source>
</evidence>
<feature type="domain" description="Transposase IS204/IS1001/IS1096/IS1165 zinc-finger" evidence="1">
    <location>
        <begin position="9"/>
        <end position="49"/>
    </location>
</feature>
<protein>
    <submittedName>
        <fullName evidence="2">Transposase family protein</fullName>
    </submittedName>
</protein>